<feature type="transmembrane region" description="Helical" evidence="1">
    <location>
        <begin position="6"/>
        <end position="26"/>
    </location>
</feature>
<dbReference type="EMBL" id="JABBWD010000050">
    <property type="protein sequence ID" value="KAG1772988.1"/>
    <property type="molecule type" value="Genomic_DNA"/>
</dbReference>
<evidence type="ECO:0000256" key="1">
    <source>
        <dbReference type="SAM" id="Phobius"/>
    </source>
</evidence>
<dbReference type="Proteomes" id="UP000714275">
    <property type="component" value="Unassembled WGS sequence"/>
</dbReference>
<accession>A0A9P7D038</accession>
<sequence>MSFEVIVKSGLTMISIVIISISLYPVHDLLSSLKPLRQRAKNSSGFFADVPKFPYLQSMSFPTLRAELSALSIIRNYCSPFFVTAFVAAGIAWVASALAPTALSIQTILADGDIQAFSVGAIPPLSFYSLVASGQTIPPMQLAISPGYPASIAWVEIALGMSYAHIMSNKSLGEYAAFVAPMPTSIQASTTARWLTDVVGLNPFCTWVNPVNLTKSSSSKAMNSTSVAAKAVTAYLEGLDLDIVVPSSIIHKSISTSRPTSQLNQHQRYCRLMARQLSLSVCTEGCTGDQINIISIYPDLTDIPTLKFTAPNNTCVTVILQPIPLENLTEGYTQIVQAVAKVYITGSEGTAYVEGRVSGMQLIFTSSMPNVIVAALAFALLWALVIYAHFRKGKYHDFTLVNVGAALYNLEIPE</sequence>
<evidence type="ECO:0000313" key="3">
    <source>
        <dbReference type="Proteomes" id="UP000714275"/>
    </source>
</evidence>
<comment type="caution">
    <text evidence="2">The sequence shown here is derived from an EMBL/GenBank/DDBJ whole genome shotgun (WGS) entry which is preliminary data.</text>
</comment>
<organism evidence="2 3">
    <name type="scientific">Suillus placidus</name>
    <dbReference type="NCBI Taxonomy" id="48579"/>
    <lineage>
        <taxon>Eukaryota</taxon>
        <taxon>Fungi</taxon>
        <taxon>Dikarya</taxon>
        <taxon>Basidiomycota</taxon>
        <taxon>Agaricomycotina</taxon>
        <taxon>Agaricomycetes</taxon>
        <taxon>Agaricomycetidae</taxon>
        <taxon>Boletales</taxon>
        <taxon>Suillineae</taxon>
        <taxon>Suillaceae</taxon>
        <taxon>Suillus</taxon>
    </lineage>
</organism>
<name>A0A9P7D038_9AGAM</name>
<keyword evidence="1" id="KW-0472">Membrane</keyword>
<keyword evidence="3" id="KW-1185">Reference proteome</keyword>
<gene>
    <name evidence="2" type="ORF">EV702DRAFT_1048431</name>
</gene>
<evidence type="ECO:0000313" key="2">
    <source>
        <dbReference type="EMBL" id="KAG1772988.1"/>
    </source>
</evidence>
<protein>
    <submittedName>
        <fullName evidence="2">Uncharacterized protein</fullName>
    </submittedName>
</protein>
<reference evidence="2" key="1">
    <citation type="journal article" date="2020" name="New Phytol.">
        <title>Comparative genomics reveals dynamic genome evolution in host specialist ectomycorrhizal fungi.</title>
        <authorList>
            <person name="Lofgren L.A."/>
            <person name="Nguyen N.H."/>
            <person name="Vilgalys R."/>
            <person name="Ruytinx J."/>
            <person name="Liao H.L."/>
            <person name="Branco S."/>
            <person name="Kuo A."/>
            <person name="LaButti K."/>
            <person name="Lipzen A."/>
            <person name="Andreopoulos W."/>
            <person name="Pangilinan J."/>
            <person name="Riley R."/>
            <person name="Hundley H."/>
            <person name="Na H."/>
            <person name="Barry K."/>
            <person name="Grigoriev I.V."/>
            <person name="Stajich J.E."/>
            <person name="Kennedy P.G."/>
        </authorList>
    </citation>
    <scope>NUCLEOTIDE SEQUENCE</scope>
    <source>
        <strain evidence="2">DOB743</strain>
    </source>
</reference>
<keyword evidence="1" id="KW-1133">Transmembrane helix</keyword>
<feature type="transmembrane region" description="Helical" evidence="1">
    <location>
        <begin position="371"/>
        <end position="390"/>
    </location>
</feature>
<feature type="transmembrane region" description="Helical" evidence="1">
    <location>
        <begin position="81"/>
        <end position="99"/>
    </location>
</feature>
<dbReference type="AlphaFoldDB" id="A0A9P7D038"/>
<keyword evidence="1" id="KW-0812">Transmembrane</keyword>
<proteinExistence type="predicted"/>
<dbReference type="OrthoDB" id="2681169at2759"/>